<dbReference type="AlphaFoldDB" id="X1IIB6"/>
<name>X1IIB6_9ZZZZ</name>
<protein>
    <submittedName>
        <fullName evidence="1">Uncharacterized protein</fullName>
    </submittedName>
</protein>
<organism evidence="1">
    <name type="scientific">marine sediment metagenome</name>
    <dbReference type="NCBI Taxonomy" id="412755"/>
    <lineage>
        <taxon>unclassified sequences</taxon>
        <taxon>metagenomes</taxon>
        <taxon>ecological metagenomes</taxon>
    </lineage>
</organism>
<gene>
    <name evidence="1" type="ORF">S03H2_41308</name>
</gene>
<proteinExistence type="predicted"/>
<accession>X1IIB6</accession>
<feature type="non-terminal residue" evidence="1">
    <location>
        <position position="1"/>
    </location>
</feature>
<comment type="caution">
    <text evidence="1">The sequence shown here is derived from an EMBL/GenBank/DDBJ whole genome shotgun (WGS) entry which is preliminary data.</text>
</comment>
<reference evidence="1" key="1">
    <citation type="journal article" date="2014" name="Front. Microbiol.">
        <title>High frequency of phylogenetically diverse reductive dehalogenase-homologous genes in deep subseafloor sedimentary metagenomes.</title>
        <authorList>
            <person name="Kawai M."/>
            <person name="Futagami T."/>
            <person name="Toyoda A."/>
            <person name="Takaki Y."/>
            <person name="Nishi S."/>
            <person name="Hori S."/>
            <person name="Arai W."/>
            <person name="Tsubouchi T."/>
            <person name="Morono Y."/>
            <person name="Uchiyama I."/>
            <person name="Ito T."/>
            <person name="Fujiyama A."/>
            <person name="Inagaki F."/>
            <person name="Takami H."/>
        </authorList>
    </citation>
    <scope>NUCLEOTIDE SEQUENCE</scope>
    <source>
        <strain evidence="1">Expedition CK06-06</strain>
    </source>
</reference>
<evidence type="ECO:0000313" key="1">
    <source>
        <dbReference type="EMBL" id="GAH68965.1"/>
    </source>
</evidence>
<sequence>RFAAKHEQASSFSLCLCGLSLLRAKSSVFLSVFILLKPQASGCSVENIKE</sequence>
<dbReference type="EMBL" id="BARU01025652">
    <property type="protein sequence ID" value="GAH68965.1"/>
    <property type="molecule type" value="Genomic_DNA"/>
</dbReference>